<dbReference type="GO" id="GO:0006310">
    <property type="term" value="P:DNA recombination"/>
    <property type="evidence" value="ECO:0007669"/>
    <property type="project" value="UniProtKB-KW"/>
</dbReference>
<feature type="compositionally biased region" description="Basic residues" evidence="2">
    <location>
        <begin position="689"/>
        <end position="699"/>
    </location>
</feature>
<dbReference type="EC" id="5.6.2.3" evidence="1"/>
<reference evidence="5" key="4">
    <citation type="submission" date="2019-03" db="UniProtKB">
        <authorList>
            <consortium name="EnsemblPlants"/>
        </authorList>
    </citation>
    <scope>IDENTIFICATION</scope>
</reference>
<dbReference type="InterPro" id="IPR049163">
    <property type="entry name" value="Pif1-like_2B_dom"/>
</dbReference>
<feature type="region of interest" description="Disordered" evidence="2">
    <location>
        <begin position="680"/>
        <end position="705"/>
    </location>
</feature>
<keyword evidence="1" id="KW-0547">Nucleotide-binding</keyword>
<dbReference type="Gramene" id="AET2Gv20275400.5">
    <property type="protein sequence ID" value="AET2Gv20275400.5"/>
    <property type="gene ID" value="AET2Gv20275400"/>
</dbReference>
<evidence type="ECO:0000313" key="6">
    <source>
        <dbReference type="Proteomes" id="UP000015105"/>
    </source>
</evidence>
<dbReference type="Pfam" id="PF05970">
    <property type="entry name" value="PIF1"/>
    <property type="match status" value="1"/>
</dbReference>
<dbReference type="InterPro" id="IPR010285">
    <property type="entry name" value="DNA_helicase_pif1-like_DEAD"/>
</dbReference>
<proteinExistence type="inferred from homology"/>
<keyword evidence="1" id="KW-0227">DNA damage</keyword>
<dbReference type="STRING" id="200361.A0A453AVY1"/>
<dbReference type="GO" id="GO:0016887">
    <property type="term" value="F:ATP hydrolysis activity"/>
    <property type="evidence" value="ECO:0007669"/>
    <property type="project" value="RHEA"/>
</dbReference>
<dbReference type="InterPro" id="IPR027417">
    <property type="entry name" value="P-loop_NTPase"/>
</dbReference>
<dbReference type="GO" id="GO:0006281">
    <property type="term" value="P:DNA repair"/>
    <property type="evidence" value="ECO:0007669"/>
    <property type="project" value="UniProtKB-KW"/>
</dbReference>
<name>A0A453AVY1_AEGTS</name>
<evidence type="ECO:0000256" key="2">
    <source>
        <dbReference type="SAM" id="MobiDB-lite"/>
    </source>
</evidence>
<evidence type="ECO:0000259" key="4">
    <source>
        <dbReference type="Pfam" id="PF21530"/>
    </source>
</evidence>
<reference evidence="5" key="5">
    <citation type="journal article" date="2021" name="G3 (Bethesda)">
        <title>Aegilops tauschii genome assembly Aet v5.0 features greater sequence contiguity and improved annotation.</title>
        <authorList>
            <person name="Wang L."/>
            <person name="Zhu T."/>
            <person name="Rodriguez J.C."/>
            <person name="Deal K.R."/>
            <person name="Dubcovsky J."/>
            <person name="McGuire P.E."/>
            <person name="Lux T."/>
            <person name="Spannagl M."/>
            <person name="Mayer K.F.X."/>
            <person name="Baldrich P."/>
            <person name="Meyers B.C."/>
            <person name="Huo N."/>
            <person name="Gu Y.Q."/>
            <person name="Zhou H."/>
            <person name="Devos K.M."/>
            <person name="Bennetzen J.L."/>
            <person name="Unver T."/>
            <person name="Budak H."/>
            <person name="Gulick P.J."/>
            <person name="Galiba G."/>
            <person name="Kalapos B."/>
            <person name="Nelson D.R."/>
            <person name="Li P."/>
            <person name="You F.M."/>
            <person name="Luo M.C."/>
            <person name="Dvorak J."/>
        </authorList>
    </citation>
    <scope>NUCLEOTIDE SEQUENCE [LARGE SCALE GENOMIC DNA]</scope>
    <source>
        <strain evidence="5">cv. AL8/78</strain>
    </source>
</reference>
<dbReference type="SUPFAM" id="SSF52540">
    <property type="entry name" value="P-loop containing nucleoside triphosphate hydrolases"/>
    <property type="match status" value="2"/>
</dbReference>
<reference evidence="6" key="2">
    <citation type="journal article" date="2017" name="Nat. Plants">
        <title>The Aegilops tauschii genome reveals multiple impacts of transposons.</title>
        <authorList>
            <person name="Zhao G."/>
            <person name="Zou C."/>
            <person name="Li K."/>
            <person name="Wang K."/>
            <person name="Li T."/>
            <person name="Gao L."/>
            <person name="Zhang X."/>
            <person name="Wang H."/>
            <person name="Yang Z."/>
            <person name="Liu X."/>
            <person name="Jiang W."/>
            <person name="Mao L."/>
            <person name="Kong X."/>
            <person name="Jiao Y."/>
            <person name="Jia J."/>
        </authorList>
    </citation>
    <scope>NUCLEOTIDE SEQUENCE [LARGE SCALE GENOMIC DNA]</scope>
    <source>
        <strain evidence="6">cv. AL8/78</strain>
    </source>
</reference>
<accession>A0A453AVY1</accession>
<dbReference type="GO" id="GO:0043139">
    <property type="term" value="F:5'-3' DNA helicase activity"/>
    <property type="evidence" value="ECO:0007669"/>
    <property type="project" value="UniProtKB-EC"/>
</dbReference>
<evidence type="ECO:0000259" key="3">
    <source>
        <dbReference type="Pfam" id="PF05970"/>
    </source>
</evidence>
<keyword evidence="1" id="KW-0233">DNA recombination</keyword>
<keyword evidence="1" id="KW-0378">Hydrolase</keyword>
<dbReference type="PANTHER" id="PTHR10492">
    <property type="match status" value="1"/>
</dbReference>
<feature type="domain" description="DNA helicase Pif1-like 2B" evidence="4">
    <location>
        <begin position="536"/>
        <end position="582"/>
    </location>
</feature>
<keyword evidence="1" id="KW-0347">Helicase</keyword>
<dbReference type="GO" id="GO:0000723">
    <property type="term" value="P:telomere maintenance"/>
    <property type="evidence" value="ECO:0007669"/>
    <property type="project" value="InterPro"/>
</dbReference>
<reference evidence="6" key="1">
    <citation type="journal article" date="2014" name="Science">
        <title>Ancient hybridizations among the ancestral genomes of bread wheat.</title>
        <authorList>
            <consortium name="International Wheat Genome Sequencing Consortium,"/>
            <person name="Marcussen T."/>
            <person name="Sandve S.R."/>
            <person name="Heier L."/>
            <person name="Spannagl M."/>
            <person name="Pfeifer M."/>
            <person name="Jakobsen K.S."/>
            <person name="Wulff B.B."/>
            <person name="Steuernagel B."/>
            <person name="Mayer K.F."/>
            <person name="Olsen O.A."/>
        </authorList>
    </citation>
    <scope>NUCLEOTIDE SEQUENCE [LARGE SCALE GENOMIC DNA]</scope>
    <source>
        <strain evidence="6">cv. AL8/78</strain>
    </source>
</reference>
<reference evidence="5" key="3">
    <citation type="journal article" date="2017" name="Nature">
        <title>Genome sequence of the progenitor of the wheat D genome Aegilops tauschii.</title>
        <authorList>
            <person name="Luo M.C."/>
            <person name="Gu Y.Q."/>
            <person name="Puiu D."/>
            <person name="Wang H."/>
            <person name="Twardziok S.O."/>
            <person name="Deal K.R."/>
            <person name="Huo N."/>
            <person name="Zhu T."/>
            <person name="Wang L."/>
            <person name="Wang Y."/>
            <person name="McGuire P.E."/>
            <person name="Liu S."/>
            <person name="Long H."/>
            <person name="Ramasamy R.K."/>
            <person name="Rodriguez J.C."/>
            <person name="Van S.L."/>
            <person name="Yuan L."/>
            <person name="Wang Z."/>
            <person name="Xia Z."/>
            <person name="Xiao L."/>
            <person name="Anderson O.D."/>
            <person name="Ouyang S."/>
            <person name="Liang Y."/>
            <person name="Zimin A.V."/>
            <person name="Pertea G."/>
            <person name="Qi P."/>
            <person name="Bennetzen J.L."/>
            <person name="Dai X."/>
            <person name="Dawson M.W."/>
            <person name="Muller H.G."/>
            <person name="Kugler K."/>
            <person name="Rivarola-Duarte L."/>
            <person name="Spannagl M."/>
            <person name="Mayer K.F.X."/>
            <person name="Lu F.H."/>
            <person name="Bevan M.W."/>
            <person name="Leroy P."/>
            <person name="Li P."/>
            <person name="You F.M."/>
            <person name="Sun Q."/>
            <person name="Liu Z."/>
            <person name="Lyons E."/>
            <person name="Wicker T."/>
            <person name="Salzberg S.L."/>
            <person name="Devos K.M."/>
            <person name="Dvorak J."/>
        </authorList>
    </citation>
    <scope>NUCLEOTIDE SEQUENCE [LARGE SCALE GENOMIC DNA]</scope>
    <source>
        <strain evidence="5">cv. AL8/78</strain>
    </source>
</reference>
<sequence>MLDNRWVVPYNPYLLQMFNCHINVEVCSSIKAVKYLYKYIYKGHDRASFSIDQPDSDGNIDEIKRYVDARWVTPPEAMWRIFGFPLCANDPSVLQLPLHLPNMHRVAFNEQADLTDVVASEKASKSMLTEYFKANQNHPWARNILYKDFPGRFTWQKGKKYWKERVERYQIGRIVSANPAEGERYYLRVLLNHVAGKTSYEDLLTVDGRLCGSFREAAERLGLIEADNTLDDCLTEAEQWAMPCSLRRLFATILVHCEPGDVRGLWDRHFEPMSDDYRRSHTCPIEVEQMVLLDIRGMLQSMGKDIADFSLPCIDDAFDPTEGEAREVIEESNVDFDINDTKLASSLNLEQRVAYDEILASVEHADGGVFFVDGPGGTGKTFLYRALLAKVRSKGNIAIATATSGVAASIMPGGRTAHSRFKIPLTCDDGASCTFTKQSGTAKLLRMASLILWDEATMTKRQAVEALDNSMRDIMGRRDRPFGGKTVVFGGDFRQVLPVVRRGSRGQIIDRFRGEEVIYHSFDSAEDDPYGYYAPEFLNGLTPNGLPPHALKLKLNCPVILLRNIDPANGLCNGTRLVVRGFERNAIDAEIVIGQHAGRRVFLPRIPLCPSDNDMFPFKFKRKQFPVRLSFAMTINKAQGQTIPIVGVYLPNPVFSHGQLYVALSRATAKRNIKILIEKEKEKENAKKQSGKPKKRKRPALSLQTSMKNIVYKEVLTG</sequence>
<evidence type="ECO:0000256" key="1">
    <source>
        <dbReference type="RuleBase" id="RU363044"/>
    </source>
</evidence>
<dbReference type="CDD" id="cd18809">
    <property type="entry name" value="SF1_C_RecD"/>
    <property type="match status" value="1"/>
</dbReference>
<comment type="similarity">
    <text evidence="1">Belongs to the helicase family.</text>
</comment>
<keyword evidence="1" id="KW-0234">DNA repair</keyword>
<dbReference type="PANTHER" id="PTHR10492:SF99">
    <property type="entry name" value="ATP-DEPENDENT DNA HELICASE"/>
    <property type="match status" value="1"/>
</dbReference>
<keyword evidence="6" id="KW-1185">Reference proteome</keyword>
<dbReference type="AlphaFoldDB" id="A0A453AVY1"/>
<keyword evidence="1" id="KW-0067">ATP-binding</keyword>
<dbReference type="Proteomes" id="UP000015105">
    <property type="component" value="Chromosome 2D"/>
</dbReference>
<dbReference type="FunFam" id="3.40.50.300:FF:002884">
    <property type="entry name" value="ATP-dependent DNA helicase"/>
    <property type="match status" value="1"/>
</dbReference>
<dbReference type="Gene3D" id="3.40.50.300">
    <property type="entry name" value="P-loop containing nucleotide triphosphate hydrolases"/>
    <property type="match status" value="2"/>
</dbReference>
<comment type="catalytic activity">
    <reaction evidence="1">
        <text>ATP + H2O = ADP + phosphate + H(+)</text>
        <dbReference type="Rhea" id="RHEA:13065"/>
        <dbReference type="ChEBI" id="CHEBI:15377"/>
        <dbReference type="ChEBI" id="CHEBI:15378"/>
        <dbReference type="ChEBI" id="CHEBI:30616"/>
        <dbReference type="ChEBI" id="CHEBI:43474"/>
        <dbReference type="ChEBI" id="CHEBI:456216"/>
        <dbReference type="EC" id="5.6.2.3"/>
    </reaction>
</comment>
<dbReference type="EnsemblPlants" id="AET2Gv20275400.5">
    <property type="protein sequence ID" value="AET2Gv20275400.5"/>
    <property type="gene ID" value="AET2Gv20275400"/>
</dbReference>
<evidence type="ECO:0000313" key="5">
    <source>
        <dbReference type="EnsemblPlants" id="AET2Gv20275400.5"/>
    </source>
</evidence>
<dbReference type="Pfam" id="PF21530">
    <property type="entry name" value="Pif1_2B_dom"/>
    <property type="match status" value="1"/>
</dbReference>
<organism evidence="5 6">
    <name type="scientific">Aegilops tauschii subsp. strangulata</name>
    <name type="common">Goatgrass</name>
    <dbReference type="NCBI Taxonomy" id="200361"/>
    <lineage>
        <taxon>Eukaryota</taxon>
        <taxon>Viridiplantae</taxon>
        <taxon>Streptophyta</taxon>
        <taxon>Embryophyta</taxon>
        <taxon>Tracheophyta</taxon>
        <taxon>Spermatophyta</taxon>
        <taxon>Magnoliopsida</taxon>
        <taxon>Liliopsida</taxon>
        <taxon>Poales</taxon>
        <taxon>Poaceae</taxon>
        <taxon>BOP clade</taxon>
        <taxon>Pooideae</taxon>
        <taxon>Triticodae</taxon>
        <taxon>Triticeae</taxon>
        <taxon>Triticinae</taxon>
        <taxon>Aegilops</taxon>
    </lineage>
</organism>
<comment type="cofactor">
    <cofactor evidence="1">
        <name>Mg(2+)</name>
        <dbReference type="ChEBI" id="CHEBI:18420"/>
    </cofactor>
</comment>
<dbReference type="GO" id="GO:0005524">
    <property type="term" value="F:ATP binding"/>
    <property type="evidence" value="ECO:0007669"/>
    <property type="project" value="UniProtKB-KW"/>
</dbReference>
<protein>
    <recommendedName>
        <fullName evidence="1">ATP-dependent DNA helicase</fullName>
        <ecNumber evidence="1">5.6.2.3</ecNumber>
    </recommendedName>
</protein>
<feature type="domain" description="DNA helicase Pif1-like DEAD-box helicase" evidence="3">
    <location>
        <begin position="347"/>
        <end position="510"/>
    </location>
</feature>